<dbReference type="AlphaFoldDB" id="A0A8K0NI61"/>
<keyword evidence="1" id="KW-0732">Signal</keyword>
<accession>A0A8K0NI61</accession>
<reference evidence="2" key="1">
    <citation type="journal article" date="2020" name="bioRxiv">
        <title>Whole genome comparisons of ergot fungi reveals the divergence and evolution of species within the genus Claviceps are the result of varying mechanisms driving genome evolution and host range expansion.</title>
        <authorList>
            <person name="Wyka S.A."/>
            <person name="Mondo S.J."/>
            <person name="Liu M."/>
            <person name="Dettman J."/>
            <person name="Nalam V."/>
            <person name="Broders K.D."/>
        </authorList>
    </citation>
    <scope>NUCLEOTIDE SEQUENCE</scope>
    <source>
        <strain evidence="2">CCC 489</strain>
    </source>
</reference>
<sequence>MQFTSLLSVLVASSACLVCAAPFGKRETNMGGLAGPLGGLMGGSGAAGAGSGAQDVAAEFFKLGDAFLNIPGDAVQGGNPLSALTNLAKTGASLPGDAAKAGKDTMGQ</sequence>
<protein>
    <submittedName>
        <fullName evidence="2">Uncharacterized protein</fullName>
    </submittedName>
</protein>
<comment type="caution">
    <text evidence="2">The sequence shown here is derived from an EMBL/GenBank/DDBJ whole genome shotgun (WGS) entry which is preliminary data.</text>
</comment>
<dbReference type="OrthoDB" id="4869988at2759"/>
<feature type="signal peptide" evidence="1">
    <location>
        <begin position="1"/>
        <end position="20"/>
    </location>
</feature>
<evidence type="ECO:0000313" key="3">
    <source>
        <dbReference type="Proteomes" id="UP000811619"/>
    </source>
</evidence>
<name>A0A8K0NI61_9HYPO</name>
<organism evidence="2 3">
    <name type="scientific">Claviceps africana</name>
    <dbReference type="NCBI Taxonomy" id="83212"/>
    <lineage>
        <taxon>Eukaryota</taxon>
        <taxon>Fungi</taxon>
        <taxon>Dikarya</taxon>
        <taxon>Ascomycota</taxon>
        <taxon>Pezizomycotina</taxon>
        <taxon>Sordariomycetes</taxon>
        <taxon>Hypocreomycetidae</taxon>
        <taxon>Hypocreales</taxon>
        <taxon>Clavicipitaceae</taxon>
        <taxon>Claviceps</taxon>
    </lineage>
</organism>
<keyword evidence="3" id="KW-1185">Reference proteome</keyword>
<proteinExistence type="predicted"/>
<feature type="chain" id="PRO_5035474724" evidence="1">
    <location>
        <begin position="21"/>
        <end position="108"/>
    </location>
</feature>
<dbReference type="Proteomes" id="UP000811619">
    <property type="component" value="Unassembled WGS sequence"/>
</dbReference>
<evidence type="ECO:0000313" key="2">
    <source>
        <dbReference type="EMBL" id="KAG5925039.1"/>
    </source>
</evidence>
<gene>
    <name evidence="2" type="ORF">E4U42_004490</name>
</gene>
<dbReference type="EMBL" id="SRPY01000396">
    <property type="protein sequence ID" value="KAG5925039.1"/>
    <property type="molecule type" value="Genomic_DNA"/>
</dbReference>
<evidence type="ECO:0000256" key="1">
    <source>
        <dbReference type="SAM" id="SignalP"/>
    </source>
</evidence>